<dbReference type="GO" id="GO:0004995">
    <property type="term" value="F:tachykinin receptor activity"/>
    <property type="evidence" value="ECO:0007669"/>
    <property type="project" value="InterPro"/>
</dbReference>
<dbReference type="PROSITE" id="PS50262">
    <property type="entry name" value="G_PROTEIN_RECEP_F1_2"/>
    <property type="match status" value="1"/>
</dbReference>
<dbReference type="EMBL" id="JAFNEN010000320">
    <property type="protein sequence ID" value="KAG8185914.1"/>
    <property type="molecule type" value="Genomic_DNA"/>
</dbReference>
<evidence type="ECO:0000256" key="5">
    <source>
        <dbReference type="ARBA" id="ARBA00022989"/>
    </source>
</evidence>
<evidence type="ECO:0000256" key="4">
    <source>
        <dbReference type="ARBA" id="ARBA00022692"/>
    </source>
</evidence>
<keyword evidence="4 10" id="KW-0812">Transmembrane</keyword>
<keyword evidence="6" id="KW-0297">G-protein coupled receptor</keyword>
<evidence type="ECO:0000313" key="13">
    <source>
        <dbReference type="EMBL" id="KAG8185914.1"/>
    </source>
</evidence>
<evidence type="ECO:0000256" key="6">
    <source>
        <dbReference type="ARBA" id="ARBA00023040"/>
    </source>
</evidence>
<keyword evidence="8" id="KW-0675">Receptor</keyword>
<evidence type="ECO:0000256" key="8">
    <source>
        <dbReference type="ARBA" id="ARBA00023170"/>
    </source>
</evidence>
<dbReference type="SUPFAM" id="SSF81321">
    <property type="entry name" value="Family A G protein-coupled receptor-like"/>
    <property type="match status" value="1"/>
</dbReference>
<dbReference type="InterPro" id="IPR001681">
    <property type="entry name" value="Neurokn_rcpt"/>
</dbReference>
<protein>
    <recommendedName>
        <fullName evidence="12">G-protein coupled receptors family 1 profile domain-containing protein</fullName>
    </recommendedName>
</protein>
<gene>
    <name evidence="13" type="ORF">JTE90_010701</name>
</gene>
<keyword evidence="3" id="KW-1003">Cell membrane</keyword>
<evidence type="ECO:0000256" key="1">
    <source>
        <dbReference type="ARBA" id="ARBA00004651"/>
    </source>
</evidence>
<keyword evidence="7 10" id="KW-0472">Membrane</keyword>
<keyword evidence="14" id="KW-1185">Reference proteome</keyword>
<dbReference type="InterPro" id="IPR000276">
    <property type="entry name" value="GPCR_Rhodpsn"/>
</dbReference>
<feature type="transmembrane region" description="Helical" evidence="10">
    <location>
        <begin position="151"/>
        <end position="172"/>
    </location>
</feature>
<dbReference type="InterPro" id="IPR017452">
    <property type="entry name" value="GPCR_Rhodpsn_7TM"/>
</dbReference>
<evidence type="ECO:0000259" key="12">
    <source>
        <dbReference type="PROSITE" id="PS50262"/>
    </source>
</evidence>
<dbReference type="Gene3D" id="1.20.1070.10">
    <property type="entry name" value="Rhodopsin 7-helix transmembrane proteins"/>
    <property type="match status" value="1"/>
</dbReference>
<evidence type="ECO:0000256" key="2">
    <source>
        <dbReference type="ARBA" id="ARBA00010663"/>
    </source>
</evidence>
<comment type="similarity">
    <text evidence="2">Belongs to the G-protein coupled receptor 1 family.</text>
</comment>
<sequence length="247" mass="28172">MAYSIILSVWTLSSLLSAPSLLYATTITYKYADETQRTLCLLVWPDGLGTGLGKSDLDHVYNIVFLVLTYVIPMTCMGVTYTWIGCILGGSKVIGENSDPQHHVIKSKQRVAHMLVAIMLLFAFCWLPYHIYFLYTYYNADVIHARFIQHVYLAIYWLAMSNSCYNPIVYYVMNSSFRSYFQVVMCMNHKSSHTTGYGENGIPLQAKASLITSNRTRSYRLSQLRNLKGCERNGPPKEVCNKYDNSI</sequence>
<dbReference type="Pfam" id="PF00001">
    <property type="entry name" value="7tm_1"/>
    <property type="match status" value="1"/>
</dbReference>
<dbReference type="PANTHER" id="PTHR46925">
    <property type="entry name" value="G-PROTEIN COUPLED RECEPTOR TKR-1-RELATED"/>
    <property type="match status" value="1"/>
</dbReference>
<evidence type="ECO:0000256" key="7">
    <source>
        <dbReference type="ARBA" id="ARBA00023136"/>
    </source>
</evidence>
<feature type="transmembrane region" description="Helical" evidence="10">
    <location>
        <begin position="111"/>
        <end position="131"/>
    </location>
</feature>
<dbReference type="GO" id="GO:0005886">
    <property type="term" value="C:plasma membrane"/>
    <property type="evidence" value="ECO:0007669"/>
    <property type="project" value="UniProtKB-SubCell"/>
</dbReference>
<evidence type="ECO:0000256" key="9">
    <source>
        <dbReference type="ARBA" id="ARBA00023224"/>
    </source>
</evidence>
<keyword evidence="11" id="KW-0732">Signal</keyword>
<comment type="subcellular location">
    <subcellularLocation>
        <location evidence="1">Cell membrane</location>
        <topology evidence="1">Multi-pass membrane protein</topology>
    </subcellularLocation>
</comment>
<dbReference type="PANTHER" id="PTHR46925:SF2">
    <property type="entry name" value="G-PROTEIN COUPLED RECEPTOR TKR-1-RELATED"/>
    <property type="match status" value="1"/>
</dbReference>
<feature type="domain" description="G-protein coupled receptors family 1 profile" evidence="12">
    <location>
        <begin position="1"/>
        <end position="170"/>
    </location>
</feature>
<dbReference type="AlphaFoldDB" id="A0AAV6UNR6"/>
<evidence type="ECO:0000256" key="3">
    <source>
        <dbReference type="ARBA" id="ARBA00022475"/>
    </source>
</evidence>
<keyword evidence="9" id="KW-0807">Transducer</keyword>
<evidence type="ECO:0000313" key="14">
    <source>
        <dbReference type="Proteomes" id="UP000827092"/>
    </source>
</evidence>
<keyword evidence="5 10" id="KW-1133">Transmembrane helix</keyword>
<evidence type="ECO:0000256" key="11">
    <source>
        <dbReference type="SAM" id="SignalP"/>
    </source>
</evidence>
<proteinExistence type="inferred from homology"/>
<feature type="signal peptide" evidence="11">
    <location>
        <begin position="1"/>
        <end position="24"/>
    </location>
</feature>
<evidence type="ECO:0000256" key="10">
    <source>
        <dbReference type="SAM" id="Phobius"/>
    </source>
</evidence>
<name>A0AAV6UNR6_9ARAC</name>
<dbReference type="Proteomes" id="UP000827092">
    <property type="component" value="Unassembled WGS sequence"/>
</dbReference>
<comment type="caution">
    <text evidence="13">The sequence shown here is derived from an EMBL/GenBank/DDBJ whole genome shotgun (WGS) entry which is preliminary data.</text>
</comment>
<organism evidence="13 14">
    <name type="scientific">Oedothorax gibbosus</name>
    <dbReference type="NCBI Taxonomy" id="931172"/>
    <lineage>
        <taxon>Eukaryota</taxon>
        <taxon>Metazoa</taxon>
        <taxon>Ecdysozoa</taxon>
        <taxon>Arthropoda</taxon>
        <taxon>Chelicerata</taxon>
        <taxon>Arachnida</taxon>
        <taxon>Araneae</taxon>
        <taxon>Araneomorphae</taxon>
        <taxon>Entelegynae</taxon>
        <taxon>Araneoidea</taxon>
        <taxon>Linyphiidae</taxon>
        <taxon>Erigoninae</taxon>
        <taxon>Oedothorax</taxon>
    </lineage>
</organism>
<feature type="transmembrane region" description="Helical" evidence="10">
    <location>
        <begin position="63"/>
        <end position="90"/>
    </location>
</feature>
<accession>A0AAV6UNR6</accession>
<dbReference type="PRINTS" id="PR00237">
    <property type="entry name" value="GPCRRHODOPSN"/>
</dbReference>
<reference evidence="13 14" key="1">
    <citation type="journal article" date="2022" name="Nat. Ecol. Evol.">
        <title>A masculinizing supergene underlies an exaggerated male reproductive morph in a spider.</title>
        <authorList>
            <person name="Hendrickx F."/>
            <person name="De Corte Z."/>
            <person name="Sonet G."/>
            <person name="Van Belleghem S.M."/>
            <person name="Kostlbacher S."/>
            <person name="Vangestel C."/>
        </authorList>
    </citation>
    <scope>NUCLEOTIDE SEQUENCE [LARGE SCALE GENOMIC DNA]</scope>
    <source>
        <strain evidence="13">W744_W776</strain>
    </source>
</reference>
<feature type="chain" id="PRO_5043383771" description="G-protein coupled receptors family 1 profile domain-containing protein" evidence="11">
    <location>
        <begin position="25"/>
        <end position="247"/>
    </location>
</feature>